<name>A0A7W3XY94_9ACTN</name>
<dbReference type="InterPro" id="IPR012336">
    <property type="entry name" value="Thioredoxin-like_fold"/>
</dbReference>
<keyword evidence="2" id="KW-0732">Signal</keyword>
<feature type="domain" description="Thioredoxin" evidence="7">
    <location>
        <begin position="77"/>
        <end position="286"/>
    </location>
</feature>
<dbReference type="PANTHER" id="PTHR13887:SF14">
    <property type="entry name" value="DISULFIDE BOND FORMATION PROTEIN D"/>
    <property type="match status" value="1"/>
</dbReference>
<dbReference type="AlphaFoldDB" id="A0A7W3XY94"/>
<proteinExistence type="inferred from homology"/>
<evidence type="ECO:0000313" key="9">
    <source>
        <dbReference type="Proteomes" id="UP000530234"/>
    </source>
</evidence>
<dbReference type="Gene3D" id="3.40.30.10">
    <property type="entry name" value="Glutaredoxin"/>
    <property type="match status" value="1"/>
</dbReference>
<organism evidence="8 9">
    <name type="scientific">Streptomyces calidiresistens</name>
    <dbReference type="NCBI Taxonomy" id="1485586"/>
    <lineage>
        <taxon>Bacteria</taxon>
        <taxon>Bacillati</taxon>
        <taxon>Actinomycetota</taxon>
        <taxon>Actinomycetes</taxon>
        <taxon>Kitasatosporales</taxon>
        <taxon>Streptomycetaceae</taxon>
        <taxon>Streptomyces</taxon>
    </lineage>
</organism>
<protein>
    <submittedName>
        <fullName evidence="8">Thioredoxin domain-containing protein</fullName>
    </submittedName>
</protein>
<keyword evidence="9" id="KW-1185">Reference proteome</keyword>
<keyword evidence="4" id="KW-1015">Disulfide bond</keyword>
<comment type="similarity">
    <text evidence="1">Belongs to the thioredoxin family. DsbA subfamily.</text>
</comment>
<dbReference type="PANTHER" id="PTHR13887">
    <property type="entry name" value="GLUTATHIONE S-TRANSFERASE KAPPA"/>
    <property type="match status" value="1"/>
</dbReference>
<dbReference type="InterPro" id="IPR036249">
    <property type="entry name" value="Thioredoxin-like_sf"/>
</dbReference>
<evidence type="ECO:0000256" key="1">
    <source>
        <dbReference type="ARBA" id="ARBA00005791"/>
    </source>
</evidence>
<evidence type="ECO:0000256" key="5">
    <source>
        <dbReference type="ARBA" id="ARBA00023284"/>
    </source>
</evidence>
<dbReference type="EMBL" id="VKHS01000676">
    <property type="protein sequence ID" value="MBB0231905.1"/>
    <property type="molecule type" value="Genomic_DNA"/>
</dbReference>
<dbReference type="Pfam" id="PF13462">
    <property type="entry name" value="Thioredoxin_4"/>
    <property type="match status" value="1"/>
</dbReference>
<keyword evidence="5" id="KW-0676">Redox-active center</keyword>
<evidence type="ECO:0000256" key="2">
    <source>
        <dbReference type="ARBA" id="ARBA00022729"/>
    </source>
</evidence>
<evidence type="ECO:0000256" key="6">
    <source>
        <dbReference type="SAM" id="MobiDB-lite"/>
    </source>
</evidence>
<accession>A0A7W3XY94</accession>
<gene>
    <name evidence="8" type="ORF">FOE67_20990</name>
</gene>
<dbReference type="Proteomes" id="UP000530234">
    <property type="component" value="Unassembled WGS sequence"/>
</dbReference>
<feature type="region of interest" description="Disordered" evidence="6">
    <location>
        <begin position="76"/>
        <end position="102"/>
    </location>
</feature>
<evidence type="ECO:0000259" key="7">
    <source>
        <dbReference type="PROSITE" id="PS51352"/>
    </source>
</evidence>
<comment type="caution">
    <text evidence="8">The sequence shown here is derived from an EMBL/GenBank/DDBJ whole genome shotgun (WGS) entry which is preliminary data.</text>
</comment>
<dbReference type="InterPro" id="IPR013766">
    <property type="entry name" value="Thioredoxin_domain"/>
</dbReference>
<dbReference type="GO" id="GO:0016491">
    <property type="term" value="F:oxidoreductase activity"/>
    <property type="evidence" value="ECO:0007669"/>
    <property type="project" value="UniProtKB-KW"/>
</dbReference>
<keyword evidence="3" id="KW-0560">Oxidoreductase</keyword>
<dbReference type="PROSITE" id="PS51352">
    <property type="entry name" value="THIOREDOXIN_2"/>
    <property type="match status" value="1"/>
</dbReference>
<dbReference type="SUPFAM" id="SSF52833">
    <property type="entry name" value="Thioredoxin-like"/>
    <property type="match status" value="1"/>
</dbReference>
<sequence>MPMMCRASRMSRRKSMPGGYPSPVRGYAARSRTLDGVMFTGRNSRRNRSLVVIALATLVVGAMVISGMAGLFAGAGGSSEPTAPTDAAEGIDGEDTVTPLPADHPVHTLARRDAEDPMAIGDPAAPIVMLMYADFQCAVCGRWTREVEPTLIEEYVDAGDLRIEFRNFPIHGPESDLAARAARAAGEQDRFREFYEAVYAVDAHRDSGRFTEEGVVELAREAGVPDIDRFLADLDREEIVESVARDAEEATMLGVAVPPSFLINGHAVVGAQPADAFRDTIDPLLAAAE</sequence>
<evidence type="ECO:0000313" key="8">
    <source>
        <dbReference type="EMBL" id="MBB0231905.1"/>
    </source>
</evidence>
<evidence type="ECO:0000256" key="4">
    <source>
        <dbReference type="ARBA" id="ARBA00023157"/>
    </source>
</evidence>
<reference evidence="9" key="1">
    <citation type="submission" date="2019-10" db="EMBL/GenBank/DDBJ databases">
        <title>Streptomyces sp. nov., a novel actinobacterium isolated from alkaline environment.</title>
        <authorList>
            <person name="Golinska P."/>
        </authorList>
    </citation>
    <scope>NUCLEOTIDE SEQUENCE [LARGE SCALE GENOMIC DNA]</scope>
    <source>
        <strain evidence="9">DSM 42108</strain>
    </source>
</reference>
<feature type="region of interest" description="Disordered" evidence="6">
    <location>
        <begin position="1"/>
        <end position="24"/>
    </location>
</feature>
<evidence type="ECO:0000256" key="3">
    <source>
        <dbReference type="ARBA" id="ARBA00023002"/>
    </source>
</evidence>